<gene>
    <name evidence="3" type="ORF">E3T49_12495</name>
</gene>
<evidence type="ECO:0000313" key="4">
    <source>
        <dbReference type="Proteomes" id="UP000297472"/>
    </source>
</evidence>
<dbReference type="Pfam" id="PF02720">
    <property type="entry name" value="DUF222"/>
    <property type="match status" value="1"/>
</dbReference>
<dbReference type="GO" id="GO:0004519">
    <property type="term" value="F:endonuclease activity"/>
    <property type="evidence" value="ECO:0007669"/>
    <property type="project" value="UniProtKB-KW"/>
</dbReference>
<organism evidence="3 4">
    <name type="scientific">Cryobacterium cryoconiti</name>
    <dbReference type="NCBI Taxonomy" id="1259239"/>
    <lineage>
        <taxon>Bacteria</taxon>
        <taxon>Bacillati</taxon>
        <taxon>Actinomycetota</taxon>
        <taxon>Actinomycetes</taxon>
        <taxon>Micrococcales</taxon>
        <taxon>Microbacteriaceae</taxon>
        <taxon>Cryobacterium</taxon>
    </lineage>
</organism>
<comment type="caution">
    <text evidence="3">The sequence shown here is derived from an EMBL/GenBank/DDBJ whole genome shotgun (WGS) entry which is preliminary data.</text>
</comment>
<proteinExistence type="predicted"/>
<evidence type="ECO:0000313" key="3">
    <source>
        <dbReference type="EMBL" id="TFD27890.1"/>
    </source>
</evidence>
<dbReference type="InterPro" id="IPR003615">
    <property type="entry name" value="HNH_nuc"/>
</dbReference>
<keyword evidence="3" id="KW-0540">Nuclease</keyword>
<keyword evidence="3" id="KW-0378">Hydrolase</keyword>
<feature type="region of interest" description="Disordered" evidence="1">
    <location>
        <begin position="417"/>
        <end position="454"/>
    </location>
</feature>
<name>A0A4Y8JWW9_9MICO</name>
<dbReference type="EMBL" id="SOHA01000038">
    <property type="protein sequence ID" value="TFD27890.1"/>
    <property type="molecule type" value="Genomic_DNA"/>
</dbReference>
<dbReference type="SMART" id="SM00507">
    <property type="entry name" value="HNHc"/>
    <property type="match status" value="1"/>
</dbReference>
<reference evidence="3 4" key="1">
    <citation type="submission" date="2019-03" db="EMBL/GenBank/DDBJ databases">
        <title>Genomics of glacier-inhabiting Cryobacterium strains.</title>
        <authorList>
            <person name="Liu Q."/>
            <person name="Xin Y.-H."/>
        </authorList>
    </citation>
    <scope>NUCLEOTIDE SEQUENCE [LARGE SCALE GENOMIC DNA]</scope>
    <source>
        <strain evidence="3 4">TMT1-51</strain>
    </source>
</reference>
<feature type="compositionally biased region" description="Low complexity" evidence="1">
    <location>
        <begin position="442"/>
        <end position="454"/>
    </location>
</feature>
<dbReference type="Proteomes" id="UP000297472">
    <property type="component" value="Unassembled WGS sequence"/>
</dbReference>
<keyword evidence="4" id="KW-1185">Reference proteome</keyword>
<dbReference type="OrthoDB" id="3261064at2"/>
<dbReference type="AlphaFoldDB" id="A0A4Y8JWW9"/>
<protein>
    <submittedName>
        <fullName evidence="3">HNH endonuclease</fullName>
    </submittedName>
</protein>
<dbReference type="Gene3D" id="1.10.30.50">
    <property type="match status" value="1"/>
</dbReference>
<evidence type="ECO:0000259" key="2">
    <source>
        <dbReference type="SMART" id="SM00507"/>
    </source>
</evidence>
<evidence type="ECO:0000256" key="1">
    <source>
        <dbReference type="SAM" id="MobiDB-lite"/>
    </source>
</evidence>
<sequence>MPPGMSVGARNVCLMKPSFIAEQEALAAHFEAIAEAERAIAQAFARRAELVEAGRRFGQARANAAVRLPGSRWDAAEVAEREFVSELACTIRIPRRTAENLIAESRALAVELPATRVALAAGEISYQHARAVINQAWSVPEEAKPAFEAAVLRAAGTVTASKLKYRARLLRERLHPETIRARHQKSVRDRAVFFEPEPDGMASLTLYDSAEKVAGAFERVTLAALSLQGSGEERTLTQLTADVFADVILDGVTPSGVGKGIRGAVNVTVPVLTLMGLSEEPGFLEGYGPIDPDTARRIAAGAPSFTRILVHPETGAVLSVGRDRYKVPKDLKRLLRVRDKTCRFPGCNKSAAHCDLDHSVDWQFDGVTAHDNLAHLCRACHALKSETGWRVVHLGDGLLEWTSPTGRTFVSEPATIIHSASTAAKPATPPAEPEPEPEPEPGSDSGETPEPAPF</sequence>
<keyword evidence="3" id="KW-0255">Endonuclease</keyword>
<feature type="domain" description="HNH nuclease" evidence="2">
    <location>
        <begin position="330"/>
        <end position="382"/>
    </location>
</feature>
<accession>A0A4Y8JWW9</accession>
<dbReference type="InterPro" id="IPR003870">
    <property type="entry name" value="DUF222"/>
</dbReference>
<dbReference type="CDD" id="cd00085">
    <property type="entry name" value="HNHc"/>
    <property type="match status" value="1"/>
</dbReference>